<dbReference type="PROSITE" id="PS50011">
    <property type="entry name" value="PROTEIN_KINASE_DOM"/>
    <property type="match status" value="1"/>
</dbReference>
<protein>
    <submittedName>
        <fullName evidence="4">STE20-related kinase adapter protein alpha-like isoform X1</fullName>
    </submittedName>
</protein>
<dbReference type="PANTHER" id="PTHR48014:SF21">
    <property type="entry name" value="SERINE_THREONINE-PROTEIN KINASE FRAY2"/>
    <property type="match status" value="1"/>
</dbReference>
<feature type="domain" description="Protein kinase" evidence="2">
    <location>
        <begin position="62"/>
        <end position="353"/>
    </location>
</feature>
<dbReference type="InterPro" id="IPR011009">
    <property type="entry name" value="Kinase-like_dom_sf"/>
</dbReference>
<evidence type="ECO:0000256" key="1">
    <source>
        <dbReference type="ARBA" id="ARBA00008874"/>
    </source>
</evidence>
<evidence type="ECO:0000259" key="2">
    <source>
        <dbReference type="PROSITE" id="PS50011"/>
    </source>
</evidence>
<dbReference type="Pfam" id="PF00069">
    <property type="entry name" value="Pkinase"/>
    <property type="match status" value="1"/>
</dbReference>
<dbReference type="PANTHER" id="PTHR48014">
    <property type="entry name" value="SERINE/THREONINE-PROTEIN KINASE FRAY2"/>
    <property type="match status" value="1"/>
</dbReference>
<dbReference type="RefSeq" id="XP_013793053.1">
    <property type="nucleotide sequence ID" value="XM_013937599.2"/>
</dbReference>
<reference evidence="4" key="1">
    <citation type="submission" date="2025-08" db="UniProtKB">
        <authorList>
            <consortium name="RefSeq"/>
        </authorList>
    </citation>
    <scope>IDENTIFICATION</scope>
    <source>
        <tissue evidence="4">Muscle</tissue>
    </source>
</reference>
<dbReference type="Proteomes" id="UP000694941">
    <property type="component" value="Unplaced"/>
</dbReference>
<dbReference type="SUPFAM" id="SSF56112">
    <property type="entry name" value="Protein kinase-like (PK-like)"/>
    <property type="match status" value="1"/>
</dbReference>
<name>A0ABM1C2H1_LIMPO</name>
<accession>A0ABM1C2H1</accession>
<keyword evidence="3" id="KW-1185">Reference proteome</keyword>
<dbReference type="Gene3D" id="3.30.200.20">
    <property type="entry name" value="Phosphorylase Kinase, domain 1"/>
    <property type="match status" value="1"/>
</dbReference>
<evidence type="ECO:0000313" key="3">
    <source>
        <dbReference type="Proteomes" id="UP000694941"/>
    </source>
</evidence>
<proteinExistence type="inferred from homology"/>
<dbReference type="GeneID" id="106476983"/>
<evidence type="ECO:0000313" key="4">
    <source>
        <dbReference type="RefSeq" id="XP_013793053.1"/>
    </source>
</evidence>
<dbReference type="Gene3D" id="1.10.510.10">
    <property type="entry name" value="Transferase(Phosphotransferase) domain 1"/>
    <property type="match status" value="1"/>
</dbReference>
<gene>
    <name evidence="4" type="primary">LOC106476983</name>
</gene>
<dbReference type="InterPro" id="IPR000719">
    <property type="entry name" value="Prot_kinase_dom"/>
</dbReference>
<comment type="similarity">
    <text evidence="1">Belongs to the protein kinase superfamily. STE Ser/Thr protein kinase family. STE20 subfamily.</text>
</comment>
<sequence length="404" mass="45225">MSCLPDCSFSKSTIDTDSSVCQPTHDESSYQPLSEASCLSEAIPLLPKDSTMIKYESDAHHYELLSIIGKGMIQAAVISLARHVPSGQHVAVKRINLEKCNHDLTYMQREILVTKQLHHKNLLPYFCSFVCDNEVWVIMPIMVYGSAQDIIKSRFSAGLPELAIAFIMKDILSALEYIHKRGLIHRSVKASHILVSGSGKAILSGLRYSCNVIEDGRWHQTIHQFPSDSGSNLSWLSPEVLEQNLLGYNYKSDIYSLGVCSCELANGVVPYADMPPTQMLLEKLQGYPPVPLDARSYDVGEEPTETGNEHVSVENTYKSRWFSEAFHSFTSLCLEKDPLRRPITSQLPQHAFIKQCKKTSTTLLDLLATVTPHVDVPSLPRDDRGIENAVGRLEDLELDDSWIF</sequence>
<organism evidence="3 4">
    <name type="scientific">Limulus polyphemus</name>
    <name type="common">Atlantic horseshoe crab</name>
    <dbReference type="NCBI Taxonomy" id="6850"/>
    <lineage>
        <taxon>Eukaryota</taxon>
        <taxon>Metazoa</taxon>
        <taxon>Ecdysozoa</taxon>
        <taxon>Arthropoda</taxon>
        <taxon>Chelicerata</taxon>
        <taxon>Merostomata</taxon>
        <taxon>Xiphosura</taxon>
        <taxon>Limulidae</taxon>
        <taxon>Limulus</taxon>
    </lineage>
</organism>
<dbReference type="InterPro" id="IPR047173">
    <property type="entry name" value="STRAD_A/B-like"/>
</dbReference>